<name>A0RUN6_CENSY</name>
<feature type="compositionally biased region" description="Low complexity" evidence="6">
    <location>
        <begin position="88"/>
        <end position="106"/>
    </location>
</feature>
<dbReference type="SUPFAM" id="SSF46565">
    <property type="entry name" value="Chaperone J-domain"/>
    <property type="match status" value="1"/>
</dbReference>
<dbReference type="KEGG" id="csy:CENSYa_0418"/>
<evidence type="ECO:0000259" key="7">
    <source>
        <dbReference type="PROSITE" id="PS50076"/>
    </source>
</evidence>
<feature type="domain" description="J" evidence="7">
    <location>
        <begin position="33"/>
        <end position="86"/>
    </location>
</feature>
<dbReference type="CDD" id="cd06257">
    <property type="entry name" value="DnaJ"/>
    <property type="match status" value="1"/>
</dbReference>
<dbReference type="Gene3D" id="1.10.287.110">
    <property type="entry name" value="DnaJ domain"/>
    <property type="match status" value="1"/>
</dbReference>
<dbReference type="STRING" id="414004.CENSYa_0418"/>
<comment type="cofactor">
    <cofactor evidence="1">
        <name>[4Fe-4S] cluster</name>
        <dbReference type="ChEBI" id="CHEBI:49883"/>
    </cofactor>
</comment>
<dbReference type="SMART" id="SM00271">
    <property type="entry name" value="DnaJ"/>
    <property type="match status" value="1"/>
</dbReference>
<dbReference type="GO" id="GO:0005506">
    <property type="term" value="F:iron ion binding"/>
    <property type="evidence" value="ECO:0007669"/>
    <property type="project" value="UniProtKB-UniRule"/>
</dbReference>
<evidence type="ECO:0000259" key="8">
    <source>
        <dbReference type="PROSITE" id="PS51379"/>
    </source>
</evidence>
<evidence type="ECO:0000256" key="5">
    <source>
        <dbReference type="RuleBase" id="RU368020"/>
    </source>
</evidence>
<keyword evidence="4 5" id="KW-0411">Iron-sulfur</keyword>
<proteinExistence type="predicted"/>
<feature type="region of interest" description="Disordered" evidence="6">
    <location>
        <begin position="82"/>
        <end position="124"/>
    </location>
</feature>
<keyword evidence="5" id="KW-0249">Electron transport</keyword>
<protein>
    <recommendedName>
        <fullName evidence="5">Ferredoxin</fullName>
    </recommendedName>
</protein>
<dbReference type="GO" id="GO:0009055">
    <property type="term" value="F:electron transfer activity"/>
    <property type="evidence" value="ECO:0007669"/>
    <property type="project" value="UniProtKB-UniRule"/>
</dbReference>
<evidence type="ECO:0000313" key="9">
    <source>
        <dbReference type="EMBL" id="ABK77053.1"/>
    </source>
</evidence>
<evidence type="ECO:0000256" key="6">
    <source>
        <dbReference type="SAM" id="MobiDB-lite"/>
    </source>
</evidence>
<dbReference type="Pfam" id="PF00226">
    <property type="entry name" value="DnaJ"/>
    <property type="match status" value="1"/>
</dbReference>
<dbReference type="PRINTS" id="PR00352">
    <property type="entry name" value="3FE4SFRDOXIN"/>
</dbReference>
<dbReference type="PANTHER" id="PTHR44579">
    <property type="entry name" value="OS01G0730500 PROTEIN"/>
    <property type="match status" value="1"/>
</dbReference>
<sequence>MKHCILLQDPRDGPAGCMFLSCGISGVVLDPHKARRILGVGDDAGFDEIKAAYRRQALEKHPDRSGDGSLFQEINEAYSILREEQRNPRPASRPAARQGPAAGSARNWGPPPGQDGPPEQDWSKHTRDIEEENPDFWKEYERNFWKDYENTINADGRNGEFEKAKEPKKQPDLHVEVEPSLCIGCQSCETIAPDVFRVDRDTNMNPKSRVINRKGAGLNKIMNAAETCPTKAIIVENKDTDERLYPL</sequence>
<evidence type="ECO:0000256" key="3">
    <source>
        <dbReference type="ARBA" id="ARBA00023004"/>
    </source>
</evidence>
<dbReference type="GO" id="GO:0051536">
    <property type="term" value="F:iron-sulfur cluster binding"/>
    <property type="evidence" value="ECO:0007669"/>
    <property type="project" value="UniProtKB-KW"/>
</dbReference>
<dbReference type="InterPro" id="IPR001623">
    <property type="entry name" value="DnaJ_domain"/>
</dbReference>
<dbReference type="InterPro" id="IPR001080">
    <property type="entry name" value="3Fe4S_ferredoxin"/>
</dbReference>
<evidence type="ECO:0000256" key="1">
    <source>
        <dbReference type="ARBA" id="ARBA00001966"/>
    </source>
</evidence>
<evidence type="ECO:0000313" key="10">
    <source>
        <dbReference type="Proteomes" id="UP000000758"/>
    </source>
</evidence>
<dbReference type="SUPFAM" id="SSF54862">
    <property type="entry name" value="4Fe-4S ferredoxins"/>
    <property type="match status" value="1"/>
</dbReference>
<dbReference type="HOGENOM" id="CLU_1232812_0_0_2"/>
<keyword evidence="10" id="KW-1185">Reference proteome</keyword>
<dbReference type="PROSITE" id="PS51379">
    <property type="entry name" value="4FE4S_FER_2"/>
    <property type="match status" value="1"/>
</dbReference>
<comment type="function">
    <text evidence="5">Ferredoxins are iron-sulfur proteins that transfer electrons in a wide variety of metabolic reactions.</text>
</comment>
<dbReference type="InterPro" id="IPR036869">
    <property type="entry name" value="J_dom_sf"/>
</dbReference>
<evidence type="ECO:0000256" key="2">
    <source>
        <dbReference type="ARBA" id="ARBA00022723"/>
    </source>
</evidence>
<dbReference type="InterPro" id="IPR017896">
    <property type="entry name" value="4Fe4S_Fe-S-bd"/>
</dbReference>
<dbReference type="EMBL" id="DP000238">
    <property type="protein sequence ID" value="ABK77053.1"/>
    <property type="molecule type" value="Genomic_DNA"/>
</dbReference>
<dbReference type="Pfam" id="PF13370">
    <property type="entry name" value="Fer4_13"/>
    <property type="match status" value="1"/>
</dbReference>
<dbReference type="EnsemblBacteria" id="ABK77053">
    <property type="protein sequence ID" value="ABK77053"/>
    <property type="gene ID" value="CENSYa_0418"/>
</dbReference>
<keyword evidence="2 5" id="KW-0479">Metal-binding</keyword>
<keyword evidence="5" id="KW-0813">Transport</keyword>
<dbReference type="Proteomes" id="UP000000758">
    <property type="component" value="Chromosome"/>
</dbReference>
<dbReference type="PROSITE" id="PS50076">
    <property type="entry name" value="DNAJ_2"/>
    <property type="match status" value="1"/>
</dbReference>
<dbReference type="PANTHER" id="PTHR44579:SF2">
    <property type="entry name" value="OS01G0730500 PROTEIN"/>
    <property type="match status" value="1"/>
</dbReference>
<dbReference type="Gene3D" id="3.30.70.20">
    <property type="match status" value="1"/>
</dbReference>
<organism evidence="9 10">
    <name type="scientific">Cenarchaeum symbiosum (strain A)</name>
    <dbReference type="NCBI Taxonomy" id="414004"/>
    <lineage>
        <taxon>Archaea</taxon>
        <taxon>Nitrososphaerota</taxon>
        <taxon>Candidatus Cenarchaeales</taxon>
        <taxon>Candidatus Cenarchaeaceae</taxon>
        <taxon>Candidatus Cenarchaeum</taxon>
    </lineage>
</organism>
<gene>
    <name evidence="9" type="ordered locus">CENSYa_0418</name>
</gene>
<accession>A0RUN6</accession>
<evidence type="ECO:0000256" key="4">
    <source>
        <dbReference type="ARBA" id="ARBA00023014"/>
    </source>
</evidence>
<keyword evidence="3 5" id="KW-0408">Iron</keyword>
<reference evidence="9 10" key="1">
    <citation type="journal article" date="2006" name="Proc. Natl. Acad. Sci. U.S.A.">
        <title>Genomic analysis of the uncultivated marine crenarchaeote Cenarchaeum symbiosum.</title>
        <authorList>
            <person name="Hallam S.J."/>
            <person name="Konstantinidis K.T."/>
            <person name="Putnam N."/>
            <person name="Schleper C."/>
            <person name="Watanabe Y."/>
            <person name="Sugahara J."/>
            <person name="Preston C."/>
            <person name="de la Torre J."/>
            <person name="Richardson P.M."/>
            <person name="DeLong E.F."/>
        </authorList>
    </citation>
    <scope>NUCLEOTIDE SEQUENCE [LARGE SCALE GENOMIC DNA]</scope>
    <source>
        <strain evidence="10">A</strain>
    </source>
</reference>
<feature type="domain" description="4Fe-4S ferredoxin-type" evidence="8">
    <location>
        <begin position="173"/>
        <end position="201"/>
    </location>
</feature>
<dbReference type="AlphaFoldDB" id="A0RUN6"/>